<dbReference type="GO" id="GO:0016853">
    <property type="term" value="F:isomerase activity"/>
    <property type="evidence" value="ECO:0007669"/>
    <property type="project" value="UniProtKB-KW"/>
</dbReference>
<dbReference type="InterPro" id="IPR036237">
    <property type="entry name" value="Xyl_isomerase-like_sf"/>
</dbReference>
<keyword evidence="2" id="KW-0413">Isomerase</keyword>
<dbReference type="PANTHER" id="PTHR12110:SF52">
    <property type="entry name" value="XYLOSE ISOMERASE"/>
    <property type="match status" value="1"/>
</dbReference>
<evidence type="ECO:0000259" key="1">
    <source>
        <dbReference type="Pfam" id="PF01261"/>
    </source>
</evidence>
<sequence>MIWSYCTNGFSDHRLDQALTVLAELGYTGAAITLDHGHLPPDASPAEVRRIAGLAGRLGLALAVETGGRYTLDPWRKHHPTLLDDGAGLRAGFLRRAMRIAADLGAPVVHLWSGVRPPGVSAAEAWDRLVRQCERLLDEADRVGVTLGFEPEPGMLVEDLAGFERLRGALGGHPRFGLTLDIGHCRCLEPYDVPECVRRARPYLVHVQIEDMRRGVHEHLEFGAGEIDFPPVLAALDGFDGLVAVELARHAHAAPEVAARSIDFLRRAHDRVAEAGRTGR</sequence>
<accession>A0ABN3WCY8</accession>
<dbReference type="SUPFAM" id="SSF51658">
    <property type="entry name" value="Xylose isomerase-like"/>
    <property type="match status" value="1"/>
</dbReference>
<dbReference type="InterPro" id="IPR050312">
    <property type="entry name" value="IolE/XylAMocC-like"/>
</dbReference>
<comment type="caution">
    <text evidence="2">The sequence shown here is derived from an EMBL/GenBank/DDBJ whole genome shotgun (WGS) entry which is preliminary data.</text>
</comment>
<evidence type="ECO:0000313" key="3">
    <source>
        <dbReference type="Proteomes" id="UP001500831"/>
    </source>
</evidence>
<name>A0ABN3WCY8_9ACTN</name>
<dbReference type="Proteomes" id="UP001500831">
    <property type="component" value="Unassembled WGS sequence"/>
</dbReference>
<evidence type="ECO:0000313" key="2">
    <source>
        <dbReference type="EMBL" id="GAA2911614.1"/>
    </source>
</evidence>
<dbReference type="RefSeq" id="WP_344981975.1">
    <property type="nucleotide sequence ID" value="NZ_BAAAVI010000112.1"/>
</dbReference>
<gene>
    <name evidence="2" type="ORF">GCM10010517_78140</name>
</gene>
<proteinExistence type="predicted"/>
<keyword evidence="3" id="KW-1185">Reference proteome</keyword>
<organism evidence="2 3">
    <name type="scientific">Streptosporangium fragile</name>
    <dbReference type="NCBI Taxonomy" id="46186"/>
    <lineage>
        <taxon>Bacteria</taxon>
        <taxon>Bacillati</taxon>
        <taxon>Actinomycetota</taxon>
        <taxon>Actinomycetes</taxon>
        <taxon>Streptosporangiales</taxon>
        <taxon>Streptosporangiaceae</taxon>
        <taxon>Streptosporangium</taxon>
    </lineage>
</organism>
<dbReference type="Pfam" id="PF01261">
    <property type="entry name" value="AP_endonuc_2"/>
    <property type="match status" value="1"/>
</dbReference>
<dbReference type="InterPro" id="IPR013022">
    <property type="entry name" value="Xyl_isomerase-like_TIM-brl"/>
</dbReference>
<dbReference type="EMBL" id="BAAAVI010000112">
    <property type="protein sequence ID" value="GAA2911614.1"/>
    <property type="molecule type" value="Genomic_DNA"/>
</dbReference>
<reference evidence="2 3" key="1">
    <citation type="journal article" date="2019" name="Int. J. Syst. Evol. Microbiol.">
        <title>The Global Catalogue of Microorganisms (GCM) 10K type strain sequencing project: providing services to taxonomists for standard genome sequencing and annotation.</title>
        <authorList>
            <consortium name="The Broad Institute Genomics Platform"/>
            <consortium name="The Broad Institute Genome Sequencing Center for Infectious Disease"/>
            <person name="Wu L."/>
            <person name="Ma J."/>
        </authorList>
    </citation>
    <scope>NUCLEOTIDE SEQUENCE [LARGE SCALE GENOMIC DNA]</scope>
    <source>
        <strain evidence="2 3">JCM 6242</strain>
    </source>
</reference>
<dbReference type="PANTHER" id="PTHR12110">
    <property type="entry name" value="HYDROXYPYRUVATE ISOMERASE"/>
    <property type="match status" value="1"/>
</dbReference>
<feature type="domain" description="Xylose isomerase-like TIM barrel" evidence="1">
    <location>
        <begin position="21"/>
        <end position="267"/>
    </location>
</feature>
<protein>
    <submittedName>
        <fullName evidence="2">Sugar phosphate isomerase/epimerase</fullName>
    </submittedName>
</protein>
<dbReference type="Gene3D" id="3.20.20.150">
    <property type="entry name" value="Divalent-metal-dependent TIM barrel enzymes"/>
    <property type="match status" value="1"/>
</dbReference>